<dbReference type="EMBL" id="JACRWC010000063">
    <property type="protein sequence ID" value="MBC5999377.1"/>
    <property type="molecule type" value="Genomic_DNA"/>
</dbReference>
<sequence>MEKNRAGRNRRRVIWIGMLALAGILVIAAVIWNGIRQDAAQENLATKTGQQTAEEVPENPLQIILSMGAEPGSLSISWKGDAAGPEALQIAGIAEIENTANAGDGEERMVESFAGKKERILKSDYYRWHVRLTGLAQGREYRYMIGGFEGSFRVPQESDVTRFLYLGDVQFQESMEEYEDWGQMVRRAYQEHPDLDFAVIGGDLVNSPGELSQWEAFLEACDVFAKLPLATVAGNHEGVHSNYTYQKLFALPDDAEEDQSGEEFYSLDFGNVRMLMMDSSFLTEERRQSMGKDAWAKEEQRVEAWIRSRTGSCEKPWLAAVIHHPVYGMHDEDTVSPQIRRLWAPLLETGGVRIVFSGHQHLYQRTRSIHGVVYLMGNSGQRKSRFFHGNNLPEYTQQIYDRGANYQIVEAGARRLKMTSYNKKGLVIDETVLGRGLLFHILEFFRSGQVIM</sequence>
<gene>
    <name evidence="4" type="ORF">H8876_05130</name>
</gene>
<dbReference type="InterPro" id="IPR039331">
    <property type="entry name" value="PAPs-like"/>
</dbReference>
<dbReference type="PANTHER" id="PTHR22953:SF153">
    <property type="entry name" value="PURPLE ACID PHOSPHATASE"/>
    <property type="match status" value="1"/>
</dbReference>
<evidence type="ECO:0000256" key="1">
    <source>
        <dbReference type="ARBA" id="ARBA00022729"/>
    </source>
</evidence>
<dbReference type="AlphaFoldDB" id="A0A923SLR3"/>
<name>A0A923SLR3_9FIRM</name>
<evidence type="ECO:0000313" key="4">
    <source>
        <dbReference type="EMBL" id="MBC5999377.1"/>
    </source>
</evidence>
<keyword evidence="5" id="KW-1185">Reference proteome</keyword>
<feature type="transmembrane region" description="Helical" evidence="2">
    <location>
        <begin position="12"/>
        <end position="32"/>
    </location>
</feature>
<keyword evidence="2" id="KW-0472">Membrane</keyword>
<dbReference type="SUPFAM" id="SSF49363">
    <property type="entry name" value="Purple acid phosphatase, N-terminal domain"/>
    <property type="match status" value="1"/>
</dbReference>
<dbReference type="RefSeq" id="WP_249286821.1">
    <property type="nucleotide sequence ID" value="NZ_JACRWC010000063.1"/>
</dbReference>
<organism evidence="4 5">
    <name type="scientific">Lentihominibacter faecis</name>
    <dbReference type="NCBI Taxonomy" id="2764712"/>
    <lineage>
        <taxon>Bacteria</taxon>
        <taxon>Bacillati</taxon>
        <taxon>Bacillota</taxon>
        <taxon>Clostridia</taxon>
        <taxon>Peptostreptococcales</taxon>
        <taxon>Anaerovoracaceae</taxon>
        <taxon>Lentihominibacter</taxon>
    </lineage>
</organism>
<keyword evidence="1" id="KW-0732">Signal</keyword>
<evidence type="ECO:0000256" key="2">
    <source>
        <dbReference type="SAM" id="Phobius"/>
    </source>
</evidence>
<accession>A0A923SLR3</accession>
<dbReference type="PANTHER" id="PTHR22953">
    <property type="entry name" value="ACID PHOSPHATASE RELATED"/>
    <property type="match status" value="1"/>
</dbReference>
<dbReference type="SUPFAM" id="SSF56300">
    <property type="entry name" value="Metallo-dependent phosphatases"/>
    <property type="match status" value="1"/>
</dbReference>
<dbReference type="GO" id="GO:0003993">
    <property type="term" value="F:acid phosphatase activity"/>
    <property type="evidence" value="ECO:0007669"/>
    <property type="project" value="InterPro"/>
</dbReference>
<dbReference type="InterPro" id="IPR004843">
    <property type="entry name" value="Calcineurin-like_PHP"/>
</dbReference>
<feature type="domain" description="Calcineurin-like phosphoesterase" evidence="3">
    <location>
        <begin position="162"/>
        <end position="362"/>
    </location>
</feature>
<evidence type="ECO:0000313" key="5">
    <source>
        <dbReference type="Proteomes" id="UP000644115"/>
    </source>
</evidence>
<proteinExistence type="predicted"/>
<dbReference type="InterPro" id="IPR008963">
    <property type="entry name" value="Purple_acid_Pase-like_N"/>
</dbReference>
<reference evidence="4" key="1">
    <citation type="submission" date="2020-08" db="EMBL/GenBank/DDBJ databases">
        <authorList>
            <person name="Liu C."/>
            <person name="Sun Q."/>
        </authorList>
    </citation>
    <scope>NUCLEOTIDE SEQUENCE</scope>
    <source>
        <strain evidence="4">BX16</strain>
    </source>
</reference>
<keyword evidence="2" id="KW-0812">Transmembrane</keyword>
<dbReference type="Proteomes" id="UP000644115">
    <property type="component" value="Unassembled WGS sequence"/>
</dbReference>
<protein>
    <submittedName>
        <fullName evidence="4">Metallophosphoesterase family protein</fullName>
    </submittedName>
</protein>
<dbReference type="Pfam" id="PF00149">
    <property type="entry name" value="Metallophos"/>
    <property type="match status" value="1"/>
</dbReference>
<dbReference type="GO" id="GO:0046872">
    <property type="term" value="F:metal ion binding"/>
    <property type="evidence" value="ECO:0007669"/>
    <property type="project" value="InterPro"/>
</dbReference>
<keyword evidence="2" id="KW-1133">Transmembrane helix</keyword>
<dbReference type="Gene3D" id="3.60.21.10">
    <property type="match status" value="1"/>
</dbReference>
<dbReference type="InterPro" id="IPR029052">
    <property type="entry name" value="Metallo-depent_PP-like"/>
</dbReference>
<comment type="caution">
    <text evidence="4">The sequence shown here is derived from an EMBL/GenBank/DDBJ whole genome shotgun (WGS) entry which is preliminary data.</text>
</comment>
<evidence type="ECO:0000259" key="3">
    <source>
        <dbReference type="Pfam" id="PF00149"/>
    </source>
</evidence>